<feature type="transmembrane region" description="Helical" evidence="6">
    <location>
        <begin position="90"/>
        <end position="110"/>
    </location>
</feature>
<dbReference type="GO" id="GO:0005886">
    <property type="term" value="C:plasma membrane"/>
    <property type="evidence" value="ECO:0007669"/>
    <property type="project" value="UniProtKB-SubCell"/>
</dbReference>
<sequence>MTATQPAPAAPPTDAPTSIFDPTLRSVTIGLLALVFLGAFEALALTTVMPAIAADLDGTAWYAMAFTVTMGSGIATLAFAGALADRRGPALPLGLGVALQAAGLVGAALAPTMTAFLLARVLQGVGAGLAVVALYVVANRAFPAALHTKIFAAFATAWLLPSMVGPLAAGTIEQLWGWRWVFGAALVVLALATVALRPVLLPRTVAAPSDPSDALGDLSSAPGTGVPPWPRRAIAVSVLLAVLVIAVNAVAETPGAWRLLGVLGLIAVLVALRPLVPVGTLRARAGLPAPIAMRGLAFAAFAGAEIYVPRLLVEERHLTPTQAGLALSLAGVAWCLASGAQGRWEQRLPLRPTLTTGAALIATGTASAVGVATLDLPWWVLMAGWTLVGTGMGTIYPRLTTVALGQAPAGQDGFVSSALQTVDNVGAAAALAASAIVFATVGAVSVTAGYAACFLLSTAAATLALLVTTRVRPGPNPHETGSHASDPD</sequence>
<evidence type="ECO:0000256" key="1">
    <source>
        <dbReference type="ARBA" id="ARBA00004651"/>
    </source>
</evidence>
<dbReference type="Gene3D" id="1.20.1720.10">
    <property type="entry name" value="Multidrug resistance protein D"/>
    <property type="match status" value="1"/>
</dbReference>
<proteinExistence type="predicted"/>
<dbReference type="Proteomes" id="UP000318336">
    <property type="component" value="Unassembled WGS sequence"/>
</dbReference>
<evidence type="ECO:0000313" key="8">
    <source>
        <dbReference type="EMBL" id="TQL34759.1"/>
    </source>
</evidence>
<accession>A0A542XG08</accession>
<dbReference type="SUPFAM" id="SSF103473">
    <property type="entry name" value="MFS general substrate transporter"/>
    <property type="match status" value="1"/>
</dbReference>
<feature type="transmembrane region" description="Helical" evidence="6">
    <location>
        <begin position="116"/>
        <end position="138"/>
    </location>
</feature>
<keyword evidence="2" id="KW-0813">Transport</keyword>
<evidence type="ECO:0000256" key="4">
    <source>
        <dbReference type="ARBA" id="ARBA00022989"/>
    </source>
</evidence>
<feature type="transmembrane region" description="Helical" evidence="6">
    <location>
        <begin position="425"/>
        <end position="443"/>
    </location>
</feature>
<dbReference type="RefSeq" id="WP_142007117.1">
    <property type="nucleotide sequence ID" value="NZ_CAJTBP010000001.1"/>
</dbReference>
<feature type="transmembrane region" description="Helical" evidence="6">
    <location>
        <begin position="60"/>
        <end position="83"/>
    </location>
</feature>
<feature type="transmembrane region" description="Helical" evidence="6">
    <location>
        <begin position="257"/>
        <end position="275"/>
    </location>
</feature>
<dbReference type="InterPro" id="IPR011701">
    <property type="entry name" value="MFS"/>
</dbReference>
<dbReference type="PROSITE" id="PS50850">
    <property type="entry name" value="MFS"/>
    <property type="match status" value="1"/>
</dbReference>
<feature type="transmembrane region" description="Helical" evidence="6">
    <location>
        <begin position="449"/>
        <end position="468"/>
    </location>
</feature>
<feature type="transmembrane region" description="Helical" evidence="6">
    <location>
        <begin position="287"/>
        <end position="308"/>
    </location>
</feature>
<dbReference type="InterPro" id="IPR036259">
    <property type="entry name" value="MFS_trans_sf"/>
</dbReference>
<feature type="transmembrane region" description="Helical" evidence="6">
    <location>
        <begin position="233"/>
        <end position="251"/>
    </location>
</feature>
<dbReference type="Pfam" id="PF07690">
    <property type="entry name" value="MFS_1"/>
    <property type="match status" value="1"/>
</dbReference>
<feature type="transmembrane region" description="Helical" evidence="6">
    <location>
        <begin position="178"/>
        <end position="196"/>
    </location>
</feature>
<evidence type="ECO:0000256" key="5">
    <source>
        <dbReference type="ARBA" id="ARBA00023136"/>
    </source>
</evidence>
<dbReference type="Gene3D" id="1.20.1250.20">
    <property type="entry name" value="MFS general substrate transporter like domains"/>
    <property type="match status" value="1"/>
</dbReference>
<dbReference type="EMBL" id="VFOK01000001">
    <property type="protein sequence ID" value="TQL34759.1"/>
    <property type="molecule type" value="Genomic_DNA"/>
</dbReference>
<evidence type="ECO:0000259" key="7">
    <source>
        <dbReference type="PROSITE" id="PS50850"/>
    </source>
</evidence>
<feature type="transmembrane region" description="Helical" evidence="6">
    <location>
        <begin position="352"/>
        <end position="372"/>
    </location>
</feature>
<evidence type="ECO:0000256" key="3">
    <source>
        <dbReference type="ARBA" id="ARBA00022692"/>
    </source>
</evidence>
<evidence type="ECO:0000256" key="6">
    <source>
        <dbReference type="SAM" id="Phobius"/>
    </source>
</evidence>
<reference evidence="8 9" key="1">
    <citation type="submission" date="2019-06" db="EMBL/GenBank/DDBJ databases">
        <title>Sequencing the genomes of 1000 actinobacteria strains.</title>
        <authorList>
            <person name="Klenk H.-P."/>
        </authorList>
    </citation>
    <scope>NUCLEOTIDE SEQUENCE [LARGE SCALE GENOMIC DNA]</scope>
    <source>
        <strain evidence="8 9">DSM 24617</strain>
    </source>
</reference>
<dbReference type="InterPro" id="IPR020846">
    <property type="entry name" value="MFS_dom"/>
</dbReference>
<keyword evidence="3 6" id="KW-0812">Transmembrane</keyword>
<dbReference type="GO" id="GO:0022857">
    <property type="term" value="F:transmembrane transporter activity"/>
    <property type="evidence" value="ECO:0007669"/>
    <property type="project" value="InterPro"/>
</dbReference>
<comment type="caution">
    <text evidence="8">The sequence shown here is derived from an EMBL/GenBank/DDBJ whole genome shotgun (WGS) entry which is preliminary data.</text>
</comment>
<protein>
    <submittedName>
        <fullName evidence="8">MFS transporter</fullName>
    </submittedName>
</protein>
<evidence type="ECO:0000256" key="2">
    <source>
        <dbReference type="ARBA" id="ARBA00022448"/>
    </source>
</evidence>
<dbReference type="AlphaFoldDB" id="A0A542XG08"/>
<keyword evidence="4 6" id="KW-1133">Transmembrane helix</keyword>
<organism evidence="8 9">
    <name type="scientific">Barrientosiimonas humi</name>
    <dbReference type="NCBI Taxonomy" id="999931"/>
    <lineage>
        <taxon>Bacteria</taxon>
        <taxon>Bacillati</taxon>
        <taxon>Actinomycetota</taxon>
        <taxon>Actinomycetes</taxon>
        <taxon>Micrococcales</taxon>
        <taxon>Dermacoccaceae</taxon>
        <taxon>Barrientosiimonas</taxon>
    </lineage>
</organism>
<dbReference type="PANTHER" id="PTHR42718">
    <property type="entry name" value="MAJOR FACILITATOR SUPERFAMILY MULTIDRUG TRANSPORTER MFSC"/>
    <property type="match status" value="1"/>
</dbReference>
<keyword evidence="5 6" id="KW-0472">Membrane</keyword>
<feature type="transmembrane region" description="Helical" evidence="6">
    <location>
        <begin position="150"/>
        <end position="172"/>
    </location>
</feature>
<keyword evidence="9" id="KW-1185">Reference proteome</keyword>
<dbReference type="PANTHER" id="PTHR42718:SF9">
    <property type="entry name" value="MAJOR FACILITATOR SUPERFAMILY MULTIDRUG TRANSPORTER MFSC"/>
    <property type="match status" value="1"/>
</dbReference>
<feature type="domain" description="Major facilitator superfamily (MFS) profile" evidence="7">
    <location>
        <begin position="27"/>
        <end position="476"/>
    </location>
</feature>
<dbReference type="OrthoDB" id="9778875at2"/>
<feature type="transmembrane region" description="Helical" evidence="6">
    <location>
        <begin position="320"/>
        <end position="340"/>
    </location>
</feature>
<feature type="transmembrane region" description="Helical" evidence="6">
    <location>
        <begin position="29"/>
        <end position="54"/>
    </location>
</feature>
<evidence type="ECO:0000313" key="9">
    <source>
        <dbReference type="Proteomes" id="UP000318336"/>
    </source>
</evidence>
<gene>
    <name evidence="8" type="ORF">FB554_2938</name>
</gene>
<name>A0A542XG08_9MICO</name>
<comment type="subcellular location">
    <subcellularLocation>
        <location evidence="1">Cell membrane</location>
        <topology evidence="1">Multi-pass membrane protein</topology>
    </subcellularLocation>
</comment>